<sequence length="698" mass="81448">RKSIAVEIANNTPYDDILNKIRSSLSDTPLQRFHLTNRKDINNIKKSFDLNAIAVEHEFNLESEEQEKSFKEEDSIAVAQLIDNEGSVTTDKSIDYNTVTIEEHFDIKPNIFSLATEQDDDTPSIEVGEINPGTQIDYNSLIIDQPFQLNSENVEITFVDQKIENDNLLENSGETITHIYEINTDSIKNTFDQNTEVIAFQNYSTENFDNSDNITEESVENLLEFKPKVLPKFLDHEKLEVWVQNLKASPNTSLVVYKPQGCIDAAFPGLQEDDFLLIFMTEAQKDILVKYCEDIVCLEDTYLYNLKLFALLVPDDTRDGFPVAVMFTTRGDELDLRIFFEKIKEVVGTVKSTSFMCNSDDRFYSTWTKVMGNNYMHTYSSWHVIKDWRTSICKIKLRDKRNQTYKNLQTLMYDLDEENFQNMLDDFLIKIRQEDDMSSFNEYFNLYVTNDSYKKWAYCFRINAGINASIAIDSFNRILKYCSPRDKFSGVEKTLCDVLNLLRVKLFEFIVKINKGKAAKKLQNLRLRHDFSFENDSEYVIQHEDKWQVMSYKNDEINETYIVKKIKNCKDCLLRCHQCNTCFHEYVCSCIDHIVKNNMCKHIHLVARTQKLMENQNNKESPSELDIITKGNENSKINEVGVEQVKDDDLPFLVRKRTYIEELKRRLDVSIESSEQLEFVKNEIQPIISSIPCKKFKV</sequence>
<gene>
    <name evidence="1" type="ORF">g.12190</name>
</gene>
<dbReference type="EMBL" id="GEDC01002726">
    <property type="protein sequence ID" value="JAS34572.1"/>
    <property type="molecule type" value="Transcribed_RNA"/>
</dbReference>
<proteinExistence type="predicted"/>
<evidence type="ECO:0008006" key="2">
    <source>
        <dbReference type="Google" id="ProtNLM"/>
    </source>
</evidence>
<feature type="non-terminal residue" evidence="1">
    <location>
        <position position="1"/>
    </location>
</feature>
<dbReference type="AlphaFoldDB" id="A0A1B6E9G0"/>
<reference evidence="1" key="1">
    <citation type="submission" date="2015-12" db="EMBL/GenBank/DDBJ databases">
        <title>De novo transcriptome assembly of four potential Pierce s Disease insect vectors from Arizona vineyards.</title>
        <authorList>
            <person name="Tassone E.E."/>
        </authorList>
    </citation>
    <scope>NUCLEOTIDE SEQUENCE</scope>
</reference>
<name>A0A1B6E9G0_9HEMI</name>
<organism evidence="1">
    <name type="scientific">Clastoptera arizonana</name>
    <name type="common">Arizona spittle bug</name>
    <dbReference type="NCBI Taxonomy" id="38151"/>
    <lineage>
        <taxon>Eukaryota</taxon>
        <taxon>Metazoa</taxon>
        <taxon>Ecdysozoa</taxon>
        <taxon>Arthropoda</taxon>
        <taxon>Hexapoda</taxon>
        <taxon>Insecta</taxon>
        <taxon>Pterygota</taxon>
        <taxon>Neoptera</taxon>
        <taxon>Paraneoptera</taxon>
        <taxon>Hemiptera</taxon>
        <taxon>Auchenorrhyncha</taxon>
        <taxon>Cercopoidea</taxon>
        <taxon>Clastopteridae</taxon>
        <taxon>Clastoptera</taxon>
    </lineage>
</organism>
<accession>A0A1B6E9G0</accession>
<evidence type="ECO:0000313" key="1">
    <source>
        <dbReference type="EMBL" id="JAS34572.1"/>
    </source>
</evidence>
<protein>
    <recommendedName>
        <fullName evidence="2">SWIM-type domain-containing protein</fullName>
    </recommendedName>
</protein>